<dbReference type="AlphaFoldDB" id="A0A8J3T737"/>
<proteinExistence type="predicted"/>
<dbReference type="EMBL" id="BOON01000004">
    <property type="protein sequence ID" value="GII20888.1"/>
    <property type="molecule type" value="Genomic_DNA"/>
</dbReference>
<name>A0A8J3T737_9ACTN</name>
<accession>A0A8J3T737</accession>
<gene>
    <name evidence="1" type="ORF">Pme01_04850</name>
</gene>
<protein>
    <submittedName>
        <fullName evidence="1">Uncharacterized protein</fullName>
    </submittedName>
</protein>
<reference evidence="1" key="1">
    <citation type="submission" date="2021-01" db="EMBL/GenBank/DDBJ databases">
        <title>Whole genome shotgun sequence of Planosporangium mesophilum NBRC 109066.</title>
        <authorList>
            <person name="Komaki H."/>
            <person name="Tamura T."/>
        </authorList>
    </citation>
    <scope>NUCLEOTIDE SEQUENCE</scope>
    <source>
        <strain evidence="1">NBRC 109066</strain>
    </source>
</reference>
<comment type="caution">
    <text evidence="1">The sequence shown here is derived from an EMBL/GenBank/DDBJ whole genome shotgun (WGS) entry which is preliminary data.</text>
</comment>
<sequence length="237" mass="25405">MPSPADLAVARHLRRAGQWDLALSVVPADAANLRAEILVDRYLWQLLGCAEAEAAIEAAAHAGYASLAALLRGQLGYWKLLFPAGAGVTTDPGTDPATDLARAARDPRLYGWATFWLGVLADNIDGDRETAAERYARAHAVARAENDRLLASYTARHQGAHLLQDRDRETGIALLRRSLYLRASIGALPQVAAAQQTLAGELAAGPEREALLEAARATARDLRLTWLERALSAGSSP</sequence>
<dbReference type="Proteomes" id="UP000599074">
    <property type="component" value="Unassembled WGS sequence"/>
</dbReference>
<organism evidence="1 2">
    <name type="scientific">Planosporangium mesophilum</name>
    <dbReference type="NCBI Taxonomy" id="689768"/>
    <lineage>
        <taxon>Bacteria</taxon>
        <taxon>Bacillati</taxon>
        <taxon>Actinomycetota</taxon>
        <taxon>Actinomycetes</taxon>
        <taxon>Micromonosporales</taxon>
        <taxon>Micromonosporaceae</taxon>
        <taxon>Planosporangium</taxon>
    </lineage>
</organism>
<keyword evidence="2" id="KW-1185">Reference proteome</keyword>
<dbReference type="RefSeq" id="WP_168112868.1">
    <property type="nucleotide sequence ID" value="NZ_BOON01000004.1"/>
</dbReference>
<evidence type="ECO:0000313" key="2">
    <source>
        <dbReference type="Proteomes" id="UP000599074"/>
    </source>
</evidence>
<evidence type="ECO:0000313" key="1">
    <source>
        <dbReference type="EMBL" id="GII20888.1"/>
    </source>
</evidence>